<evidence type="ECO:0000313" key="2">
    <source>
        <dbReference type="Proteomes" id="UP000366872"/>
    </source>
</evidence>
<proteinExistence type="predicted"/>
<accession>A0A6C2U888</accession>
<sequence length="78" mass="9081">MKKLPPSRQQVARQRQKYEETPRLKICENCEHYRSTFVETEWGGYEEKLRRCTLGGFAVKRKSSCAAHEFRSLCAQGG</sequence>
<dbReference type="EMBL" id="CAAHFG010000003">
    <property type="protein sequence ID" value="VGO15731.1"/>
    <property type="molecule type" value="Genomic_DNA"/>
</dbReference>
<gene>
    <name evidence="1" type="ORF">PDESU_04316</name>
</gene>
<name>A0A6C2U888_PONDE</name>
<evidence type="ECO:0000313" key="1">
    <source>
        <dbReference type="EMBL" id="VGO15731.1"/>
    </source>
</evidence>
<dbReference type="AlphaFoldDB" id="A0A6C2U888"/>
<dbReference type="RefSeq" id="WP_136081308.1">
    <property type="nucleotide sequence ID" value="NZ_CAAHFG010000003.1"/>
</dbReference>
<protein>
    <submittedName>
        <fullName evidence="1">Uncharacterized protein</fullName>
    </submittedName>
</protein>
<reference evidence="1 2" key="1">
    <citation type="submission" date="2019-04" db="EMBL/GenBank/DDBJ databases">
        <authorList>
            <person name="Van Vliet M D."/>
        </authorList>
    </citation>
    <scope>NUCLEOTIDE SEQUENCE [LARGE SCALE GENOMIC DNA]</scope>
    <source>
        <strain evidence="1 2">F1</strain>
    </source>
</reference>
<organism evidence="1 2">
    <name type="scientific">Pontiella desulfatans</name>
    <dbReference type="NCBI Taxonomy" id="2750659"/>
    <lineage>
        <taxon>Bacteria</taxon>
        <taxon>Pseudomonadati</taxon>
        <taxon>Kiritimatiellota</taxon>
        <taxon>Kiritimatiellia</taxon>
        <taxon>Kiritimatiellales</taxon>
        <taxon>Pontiellaceae</taxon>
        <taxon>Pontiella</taxon>
    </lineage>
</organism>
<dbReference type="Proteomes" id="UP000366872">
    <property type="component" value="Unassembled WGS sequence"/>
</dbReference>
<keyword evidence="2" id="KW-1185">Reference proteome</keyword>